<protein>
    <submittedName>
        <fullName evidence="2">Uncharacterized protein</fullName>
    </submittedName>
</protein>
<evidence type="ECO:0000313" key="2">
    <source>
        <dbReference type="EMBL" id="KAG2558155.1"/>
    </source>
</evidence>
<evidence type="ECO:0000313" key="3">
    <source>
        <dbReference type="Proteomes" id="UP000823388"/>
    </source>
</evidence>
<sequence>MPMRAGNAVHDTDNHRCRLHPGPRRLPRAPLPLLNRSTPHHLLQSRCWLDLPRRRRILLPDLGPALLLASSPTSGRRTPPRAHLLTEYGVG</sequence>
<feature type="region of interest" description="Disordered" evidence="1">
    <location>
        <begin position="1"/>
        <end position="33"/>
    </location>
</feature>
<organism evidence="2 3">
    <name type="scientific">Panicum virgatum</name>
    <name type="common">Blackwell switchgrass</name>
    <dbReference type="NCBI Taxonomy" id="38727"/>
    <lineage>
        <taxon>Eukaryota</taxon>
        <taxon>Viridiplantae</taxon>
        <taxon>Streptophyta</taxon>
        <taxon>Embryophyta</taxon>
        <taxon>Tracheophyta</taxon>
        <taxon>Spermatophyta</taxon>
        <taxon>Magnoliopsida</taxon>
        <taxon>Liliopsida</taxon>
        <taxon>Poales</taxon>
        <taxon>Poaceae</taxon>
        <taxon>PACMAD clade</taxon>
        <taxon>Panicoideae</taxon>
        <taxon>Panicodae</taxon>
        <taxon>Paniceae</taxon>
        <taxon>Panicinae</taxon>
        <taxon>Panicum</taxon>
        <taxon>Panicum sect. Hiantes</taxon>
    </lineage>
</organism>
<proteinExistence type="predicted"/>
<keyword evidence="3" id="KW-1185">Reference proteome</keyword>
<feature type="region of interest" description="Disordered" evidence="1">
    <location>
        <begin position="68"/>
        <end position="91"/>
    </location>
</feature>
<feature type="compositionally biased region" description="Basic residues" evidence="1">
    <location>
        <begin position="17"/>
        <end position="27"/>
    </location>
</feature>
<accession>A0A8T0PB80</accession>
<dbReference type="Proteomes" id="UP000823388">
    <property type="component" value="Chromosome 8N"/>
</dbReference>
<name>A0A8T0PB80_PANVG</name>
<comment type="caution">
    <text evidence="2">The sequence shown here is derived from an EMBL/GenBank/DDBJ whole genome shotgun (WGS) entry which is preliminary data.</text>
</comment>
<dbReference type="EMBL" id="CM029052">
    <property type="protein sequence ID" value="KAG2558155.1"/>
    <property type="molecule type" value="Genomic_DNA"/>
</dbReference>
<dbReference type="AlphaFoldDB" id="A0A8T0PB80"/>
<evidence type="ECO:0000256" key="1">
    <source>
        <dbReference type="SAM" id="MobiDB-lite"/>
    </source>
</evidence>
<reference evidence="2" key="1">
    <citation type="submission" date="2020-05" db="EMBL/GenBank/DDBJ databases">
        <title>WGS assembly of Panicum virgatum.</title>
        <authorList>
            <person name="Lovell J.T."/>
            <person name="Jenkins J."/>
            <person name="Shu S."/>
            <person name="Juenger T.E."/>
            <person name="Schmutz J."/>
        </authorList>
    </citation>
    <scope>NUCLEOTIDE SEQUENCE</scope>
    <source>
        <strain evidence="2">AP13</strain>
    </source>
</reference>
<gene>
    <name evidence="2" type="ORF">PVAP13_8NG138604</name>
</gene>